<feature type="non-terminal residue" evidence="2">
    <location>
        <position position="1"/>
    </location>
</feature>
<dbReference type="InterPro" id="IPR028994">
    <property type="entry name" value="Integrin_alpha_N"/>
</dbReference>
<dbReference type="AlphaFoldDB" id="A0A381QF85"/>
<dbReference type="Pfam" id="PF14312">
    <property type="entry name" value="FG-GAP_2"/>
    <property type="match status" value="3"/>
</dbReference>
<feature type="non-terminal residue" evidence="2">
    <location>
        <position position="425"/>
    </location>
</feature>
<dbReference type="SUPFAM" id="SSF69318">
    <property type="entry name" value="Integrin alpha N-terminal domain"/>
    <property type="match status" value="1"/>
</dbReference>
<sequence>VTESSVKWGFLALSLLTAASLAGQEGWEVSLAVGGDEVMVGESLNETSPGYVYVYRKDSGGPWTEVQRLEASNSSAGDHFGRTVTLAGDQLLVGSTILEAIYVFEKDGSDQWRETQILTASDTYVGNSIGRISAADGDRFFTASWANSEARGAVYVFERDPTTRRWSETDKLMGSDVGPNESFGMSIAVEGDLALIGTPLQGNGNGAAYVFQRDEATGDWLEQDKLTLPGTSPNSGFGAAVGMDGGVALVAAAGLDIVFEFSHDDSTGEWRASLILQAFDGGYAGTGLGAALYFGADEAWFGAPGASAVEGRVYMMDRGPTGEWTGATKLIADDLAPTEQFGTNLAVQDDLAAVGILLDDFELGSVAIFERQDGGWSQTGKVFKEPDITFASITGGQVDCEAGAAGAFGCSDVDLLSFLSLADLG</sequence>
<evidence type="ECO:0000313" key="2">
    <source>
        <dbReference type="EMBL" id="SUZ76313.1"/>
    </source>
</evidence>
<proteinExistence type="predicted"/>
<reference evidence="2" key="1">
    <citation type="submission" date="2018-05" db="EMBL/GenBank/DDBJ databases">
        <authorList>
            <person name="Lanie J.A."/>
            <person name="Ng W.-L."/>
            <person name="Kazmierczak K.M."/>
            <person name="Andrzejewski T.M."/>
            <person name="Davidsen T.M."/>
            <person name="Wayne K.J."/>
            <person name="Tettelin H."/>
            <person name="Glass J.I."/>
            <person name="Rusch D."/>
            <person name="Podicherti R."/>
            <person name="Tsui H.-C.T."/>
            <person name="Winkler M.E."/>
        </authorList>
    </citation>
    <scope>NUCLEOTIDE SEQUENCE</scope>
</reference>
<dbReference type="InterPro" id="IPR013517">
    <property type="entry name" value="FG-GAP"/>
</dbReference>
<dbReference type="EMBL" id="UINC01001272">
    <property type="protein sequence ID" value="SUZ76313.1"/>
    <property type="molecule type" value="Genomic_DNA"/>
</dbReference>
<protein>
    <submittedName>
        <fullName evidence="2">Uncharacterized protein</fullName>
    </submittedName>
</protein>
<evidence type="ECO:0000256" key="1">
    <source>
        <dbReference type="ARBA" id="ARBA00022729"/>
    </source>
</evidence>
<dbReference type="Gene3D" id="2.130.10.130">
    <property type="entry name" value="Integrin alpha, N-terminal"/>
    <property type="match status" value="3"/>
</dbReference>
<dbReference type="PANTHER" id="PTHR36220">
    <property type="entry name" value="UNNAMED PRODUCT"/>
    <property type="match status" value="1"/>
</dbReference>
<dbReference type="PANTHER" id="PTHR36220:SF1">
    <property type="entry name" value="GAMMA TUBULIN COMPLEX COMPONENT C-TERMINAL DOMAIN-CONTAINING PROTEIN"/>
    <property type="match status" value="1"/>
</dbReference>
<accession>A0A381QF85</accession>
<name>A0A381QF85_9ZZZZ</name>
<gene>
    <name evidence="2" type="ORF">METZ01_LOCUS29167</name>
</gene>
<organism evidence="2">
    <name type="scientific">marine metagenome</name>
    <dbReference type="NCBI Taxonomy" id="408172"/>
    <lineage>
        <taxon>unclassified sequences</taxon>
        <taxon>metagenomes</taxon>
        <taxon>ecological metagenomes</taxon>
    </lineage>
</organism>
<keyword evidence="1" id="KW-0732">Signal</keyword>